<evidence type="ECO:0000256" key="5">
    <source>
        <dbReference type="ARBA" id="ARBA00022512"/>
    </source>
</evidence>
<reference evidence="17" key="1">
    <citation type="submission" date="2016-10" db="EMBL/GenBank/DDBJ databases">
        <authorList>
            <person name="Varghese N."/>
            <person name="Submissions S."/>
        </authorList>
    </citation>
    <scope>NUCLEOTIDE SEQUENCE [LARGE SCALE GENOMIC DNA]</scope>
    <source>
        <strain evidence="17">DSM 24767</strain>
    </source>
</reference>
<evidence type="ECO:0000256" key="9">
    <source>
        <dbReference type="ARBA" id="ARBA00022729"/>
    </source>
</evidence>
<dbReference type="NCBIfam" id="TIGR04126">
    <property type="entry name" value="PGF_CTERM"/>
    <property type="match status" value="1"/>
</dbReference>
<dbReference type="GO" id="GO:0030115">
    <property type="term" value="C:S-layer"/>
    <property type="evidence" value="ECO:0007669"/>
    <property type="project" value="UniProtKB-SubCell"/>
</dbReference>
<dbReference type="InterPro" id="IPR026452">
    <property type="entry name" value="Surf_glycop_sig_pep"/>
</dbReference>
<dbReference type="OrthoDB" id="169503at2157"/>
<dbReference type="Proteomes" id="UP000198848">
    <property type="component" value="Unassembled WGS sequence"/>
</dbReference>
<feature type="compositionally biased region" description="Acidic residues" evidence="13">
    <location>
        <begin position="859"/>
        <end position="885"/>
    </location>
</feature>
<comment type="subcellular location">
    <subcellularLocation>
        <location evidence="1">Cell membrane</location>
    </subcellularLocation>
    <subcellularLocation>
        <location evidence="2">Secreted</location>
        <location evidence="2">Cell wall</location>
        <location evidence="2">S-layer</location>
    </subcellularLocation>
</comment>
<evidence type="ECO:0000256" key="7">
    <source>
        <dbReference type="ARBA" id="ARBA00022601"/>
    </source>
</evidence>
<feature type="transmembrane region" description="Helical" evidence="14">
    <location>
        <begin position="12"/>
        <end position="38"/>
    </location>
</feature>
<dbReference type="AlphaFoldDB" id="A0A1H1GG31"/>
<dbReference type="EMBL" id="FNLC01000002">
    <property type="protein sequence ID" value="SDR12150.1"/>
    <property type="molecule type" value="Genomic_DNA"/>
</dbReference>
<evidence type="ECO:0000256" key="10">
    <source>
        <dbReference type="ARBA" id="ARBA00022989"/>
    </source>
</evidence>
<gene>
    <name evidence="16" type="ORF">SAMN04489842_2415</name>
</gene>
<proteinExistence type="inferred from homology"/>
<evidence type="ECO:0000313" key="16">
    <source>
        <dbReference type="EMBL" id="SDR12150.1"/>
    </source>
</evidence>
<keyword evidence="7" id="KW-0701">S-layer</keyword>
<keyword evidence="8 14" id="KW-0812">Transmembrane</keyword>
<dbReference type="GO" id="GO:0005886">
    <property type="term" value="C:plasma membrane"/>
    <property type="evidence" value="ECO:0007669"/>
    <property type="project" value="UniProtKB-SubCell"/>
</dbReference>
<sequence length="910" mass="98352">MQNEPSYREKGRAVFLAAIMIVSVVAMSAAFAGSAVAYDQSNYSVDIDDDTIDEDATEDRTITVSNEEVDPADEVDVTITVDGATSVDESVTIDHEDSETWNVEFDASGMTDSDTIEWSVALDDGEGSTWESGVQTVTVEEPESGEEESGVGHLYSDDGPTWEDENDVSTVYIGQEITLEDAAFGDTVSAVILYEGPESLDNPDHETSIEATDGTAVFDTSDLETGEAYHFDADGSHFDGEEFWTAEEELDVDFSVNTVPQDDGTEIEVNSDRDYQHLNITSEDFDAGDLDDYIDYGETGTDQLVDSDNEILTLTDVADGAEFEIEFEDVDPGVYEFEFETTDSLAWDNATIEVTDEDTAVNFAEDPVGERGDMIEIVLEPEHTEEGAIQVGDIDEENYQASTGFSLDTPNADEIVILFDTNDPADPWNVPEEYEDEYDLTLVDDQADVGWVDDPEAEDNLVLGVYDYEMTAGTEHDDGANAVAEDSETDTTFLSVTEPETISDVVLERAPADTNFNNADDLAEAQEDDLLSSGDIVADGDELILTLEDFGMSGAVDGASDAHDVFEHAGMNITLEEQDPGPNVAPQVWTTHDDYGTLDDYDGQLVTSTVISDFNEYDGDLVLVIDYDATDLEYGEYELIFEANENSIFVDDADDTIEFETSFELEEPELDLHPNNAEIPNSDSAEVTGMTNIAPGNDVDTGANSPGNFTAAADAVVQNDGTFTAVYDFSEYEAGTPFELDAEADENAYTTRGDAQDDMDAVLVDAEDPLINLNADAPGEVEPGDAAALDVTVSNDGGSGDDVDITVTIDGEDVEDTTVTLDAGEEWSESFDFDTAEEGDINWDVTAGDNSDSGTLTVAEEEEVVDDDDDDTTDDDDDDDDDEDGTPGFGVAVAVVALLAAAMLALRRQD</sequence>
<evidence type="ECO:0000256" key="13">
    <source>
        <dbReference type="SAM" id="MobiDB-lite"/>
    </source>
</evidence>
<dbReference type="NCBIfam" id="TIGR04207">
    <property type="entry name" value="halo_sig_pep"/>
    <property type="match status" value="1"/>
</dbReference>
<evidence type="ECO:0000256" key="3">
    <source>
        <dbReference type="ARBA" id="ARBA00009327"/>
    </source>
</evidence>
<keyword evidence="9" id="KW-0732">Signal</keyword>
<evidence type="ECO:0000256" key="1">
    <source>
        <dbReference type="ARBA" id="ARBA00004236"/>
    </source>
</evidence>
<evidence type="ECO:0000256" key="8">
    <source>
        <dbReference type="ARBA" id="ARBA00022692"/>
    </source>
</evidence>
<evidence type="ECO:0000256" key="12">
    <source>
        <dbReference type="ARBA" id="ARBA00023180"/>
    </source>
</evidence>
<name>A0A1H1GG31_NATTX</name>
<evidence type="ECO:0000256" key="2">
    <source>
        <dbReference type="ARBA" id="ARBA00004237"/>
    </source>
</evidence>
<feature type="domain" description="PGF-CTERM archaeal protein-sorting signal" evidence="15">
    <location>
        <begin position="886"/>
        <end position="908"/>
    </location>
</feature>
<keyword evidence="5" id="KW-0134">Cell wall</keyword>
<keyword evidence="17" id="KW-1185">Reference proteome</keyword>
<evidence type="ECO:0000256" key="6">
    <source>
        <dbReference type="ARBA" id="ARBA00022525"/>
    </source>
</evidence>
<evidence type="ECO:0000256" key="14">
    <source>
        <dbReference type="SAM" id="Phobius"/>
    </source>
</evidence>
<evidence type="ECO:0000256" key="4">
    <source>
        <dbReference type="ARBA" id="ARBA00022475"/>
    </source>
</evidence>
<dbReference type="InterPro" id="IPR026371">
    <property type="entry name" value="PGF_CTERM"/>
</dbReference>
<feature type="region of interest" description="Disordered" evidence="13">
    <location>
        <begin position="844"/>
        <end position="889"/>
    </location>
</feature>
<protein>
    <submittedName>
        <fullName evidence="16">PGF-CTERM protein/surface glycoprotein</fullName>
    </submittedName>
</protein>
<keyword evidence="4" id="KW-1003">Cell membrane</keyword>
<dbReference type="RefSeq" id="WP_090381975.1">
    <property type="nucleotide sequence ID" value="NZ_FNLC01000002.1"/>
</dbReference>
<comment type="similarity">
    <text evidence="3">Belongs to the halobacterial S-layer protein family.</text>
</comment>
<keyword evidence="11 14" id="KW-0472">Membrane</keyword>
<keyword evidence="10 14" id="KW-1133">Transmembrane helix</keyword>
<feature type="region of interest" description="Disordered" evidence="13">
    <location>
        <begin position="141"/>
        <end position="163"/>
    </location>
</feature>
<dbReference type="Pfam" id="PF18204">
    <property type="entry name" value="PGF-CTERM"/>
    <property type="match status" value="1"/>
</dbReference>
<organism evidence="16 17">
    <name type="scientific">Natronobacterium texcoconense</name>
    <dbReference type="NCBI Taxonomy" id="1095778"/>
    <lineage>
        <taxon>Archaea</taxon>
        <taxon>Methanobacteriati</taxon>
        <taxon>Methanobacteriota</taxon>
        <taxon>Stenosarchaea group</taxon>
        <taxon>Halobacteria</taxon>
        <taxon>Halobacteriales</taxon>
        <taxon>Natrialbaceae</taxon>
        <taxon>Natronobacterium</taxon>
    </lineage>
</organism>
<evidence type="ECO:0000259" key="15">
    <source>
        <dbReference type="Pfam" id="PF18204"/>
    </source>
</evidence>
<dbReference type="InterPro" id="IPR013783">
    <property type="entry name" value="Ig-like_fold"/>
</dbReference>
<keyword evidence="12" id="KW-0325">Glycoprotein</keyword>
<keyword evidence="6" id="KW-0964">Secreted</keyword>
<dbReference type="NCBIfam" id="NF045517">
    <property type="entry name" value="halo_surf_dom"/>
    <property type="match status" value="1"/>
</dbReference>
<evidence type="ECO:0000313" key="17">
    <source>
        <dbReference type="Proteomes" id="UP000198848"/>
    </source>
</evidence>
<accession>A0A1H1GG31</accession>
<evidence type="ECO:0000256" key="11">
    <source>
        <dbReference type="ARBA" id="ARBA00023136"/>
    </source>
</evidence>
<dbReference type="Gene3D" id="2.60.40.10">
    <property type="entry name" value="Immunoglobulins"/>
    <property type="match status" value="1"/>
</dbReference>